<evidence type="ECO:0000313" key="3">
    <source>
        <dbReference type="EMBL" id="RIV31605.1"/>
    </source>
</evidence>
<dbReference type="AlphaFoldDB" id="A0A418MN56"/>
<organism evidence="3 4">
    <name type="scientific">Micromonospora radicis</name>
    <dbReference type="NCBI Taxonomy" id="1894971"/>
    <lineage>
        <taxon>Bacteria</taxon>
        <taxon>Bacillati</taxon>
        <taxon>Actinomycetota</taxon>
        <taxon>Actinomycetes</taxon>
        <taxon>Micromonosporales</taxon>
        <taxon>Micromonosporaceae</taxon>
        <taxon>Micromonospora</taxon>
    </lineage>
</organism>
<evidence type="ECO:0000259" key="2">
    <source>
        <dbReference type="Pfam" id="PF12146"/>
    </source>
</evidence>
<dbReference type="OrthoDB" id="9786110at2"/>
<dbReference type="Proteomes" id="UP000283832">
    <property type="component" value="Unassembled WGS sequence"/>
</dbReference>
<dbReference type="InterPro" id="IPR022742">
    <property type="entry name" value="Hydrolase_4"/>
</dbReference>
<evidence type="ECO:0000256" key="1">
    <source>
        <dbReference type="SAM" id="Phobius"/>
    </source>
</evidence>
<keyword evidence="3" id="KW-0378">Hydrolase</keyword>
<accession>A0A418MN56</accession>
<name>A0A418MN56_9ACTN</name>
<keyword evidence="1" id="KW-1133">Transmembrane helix</keyword>
<feature type="transmembrane region" description="Helical" evidence="1">
    <location>
        <begin position="6"/>
        <end position="28"/>
    </location>
</feature>
<feature type="domain" description="Serine aminopeptidase S33" evidence="2">
    <location>
        <begin position="80"/>
        <end position="199"/>
    </location>
</feature>
<proteinExistence type="predicted"/>
<evidence type="ECO:0000313" key="4">
    <source>
        <dbReference type="Proteomes" id="UP000283832"/>
    </source>
</evidence>
<comment type="caution">
    <text evidence="3">The sequence shown here is derived from an EMBL/GenBank/DDBJ whole genome shotgun (WGS) entry which is preliminary data.</text>
</comment>
<keyword evidence="4" id="KW-1185">Reference proteome</keyword>
<dbReference type="SUPFAM" id="SSF53474">
    <property type="entry name" value="alpha/beta-Hydrolases"/>
    <property type="match status" value="1"/>
</dbReference>
<dbReference type="Pfam" id="PF12146">
    <property type="entry name" value="Hydrolase_4"/>
    <property type="match status" value="1"/>
</dbReference>
<keyword evidence="1" id="KW-0472">Membrane</keyword>
<dbReference type="RefSeq" id="WP_119579770.1">
    <property type="nucleotide sequence ID" value="NZ_QXEC01000041.1"/>
</dbReference>
<gene>
    <name evidence="3" type="ORF">D2L64_25615</name>
</gene>
<dbReference type="EMBL" id="QXEC01000041">
    <property type="protein sequence ID" value="RIV31605.1"/>
    <property type="molecule type" value="Genomic_DNA"/>
</dbReference>
<dbReference type="Gene3D" id="3.40.50.1820">
    <property type="entry name" value="alpha/beta hydrolase"/>
    <property type="match status" value="1"/>
</dbReference>
<sequence length="322" mass="34738">MRFLKLAGIGVSALLGMVLVAVVALYVWPLDSDRLSAGRPETLDFAAAVGRAESAVQADTADAEVLPECRTGLYSHGRPTAKVVLMLHGYRDCPAQYAGLARLFFDRGYNVYIPREPLHGVRDGDASSEVQADNLVGYADEALNIAAGLGVEVGVVGLSGGGVLATWLAQHRSDVVTRLLVLSPFYRPASAQAPGFLIRPLTVLYGFRLLPDRVNANRFSFAALTQYLRIAQIYRDAPRSDRLRSVSVVLSPNDTFIDADEARRVTRNLAETNGLAARVFDLPAEFGIGHDLVAPEEVGDRAAELYSSYLALYEGSTTPAGR</sequence>
<dbReference type="GO" id="GO:0016787">
    <property type="term" value="F:hydrolase activity"/>
    <property type="evidence" value="ECO:0007669"/>
    <property type="project" value="UniProtKB-KW"/>
</dbReference>
<reference evidence="3 4" key="1">
    <citation type="submission" date="2018-08" db="EMBL/GenBank/DDBJ databases">
        <title>Jishengella sp. nov., isolated from a root of Azadirachta indica A. Juss. var. siamensis Valenton.</title>
        <authorList>
            <person name="Kuncharoen N."/>
            <person name="Tanasupawat S."/>
            <person name="Kudo T."/>
            <person name="Ohkuma M."/>
        </authorList>
    </citation>
    <scope>NUCLEOTIDE SEQUENCE [LARGE SCALE GENOMIC DNA]</scope>
    <source>
        <strain evidence="3 4">AZ1-13</strain>
    </source>
</reference>
<keyword evidence="1" id="KW-0812">Transmembrane</keyword>
<protein>
    <submittedName>
        <fullName evidence="3">Alpha/beta fold hydrolase</fullName>
    </submittedName>
</protein>
<dbReference type="InterPro" id="IPR029058">
    <property type="entry name" value="AB_hydrolase_fold"/>
</dbReference>